<evidence type="ECO:0000256" key="5">
    <source>
        <dbReference type="ARBA" id="ARBA00022989"/>
    </source>
</evidence>
<dbReference type="PANTHER" id="PTHR40074">
    <property type="entry name" value="O-ACETYLTRANSFERASE WECH"/>
    <property type="match status" value="1"/>
</dbReference>
<keyword evidence="4 7" id="KW-0812">Transmembrane</keyword>
<proteinExistence type="inferred from homology"/>
<feature type="transmembrane region" description="Helical" evidence="7">
    <location>
        <begin position="12"/>
        <end position="35"/>
    </location>
</feature>
<reference evidence="9" key="1">
    <citation type="submission" date="2022-06" db="EMBL/GenBank/DDBJ databases">
        <title>Genome sequencing of Brevibacillus sp. BB3-R1.</title>
        <authorList>
            <person name="Heo J."/>
            <person name="Lee D."/>
            <person name="Won M."/>
            <person name="Han B.-H."/>
            <person name="Hong S.-B."/>
            <person name="Kwon S.-W."/>
        </authorList>
    </citation>
    <scope>NUCLEOTIDE SEQUENCE</scope>
    <source>
        <strain evidence="9">BB3-R1</strain>
    </source>
</reference>
<feature type="transmembrane region" description="Helical" evidence="7">
    <location>
        <begin position="87"/>
        <end position="107"/>
    </location>
</feature>
<feature type="transmembrane region" description="Helical" evidence="7">
    <location>
        <begin position="266"/>
        <end position="286"/>
    </location>
</feature>
<dbReference type="InterPro" id="IPR002656">
    <property type="entry name" value="Acyl_transf_3_dom"/>
</dbReference>
<evidence type="ECO:0000256" key="7">
    <source>
        <dbReference type="SAM" id="Phobius"/>
    </source>
</evidence>
<keyword evidence="6 7" id="KW-0472">Membrane</keyword>
<feature type="transmembrane region" description="Helical" evidence="7">
    <location>
        <begin position="307"/>
        <end position="326"/>
    </location>
</feature>
<keyword evidence="5 7" id="KW-1133">Transmembrane helix</keyword>
<feature type="transmembrane region" description="Helical" evidence="7">
    <location>
        <begin position="47"/>
        <end position="72"/>
    </location>
</feature>
<keyword evidence="10" id="KW-1185">Reference proteome</keyword>
<accession>A0ABY4WRH2</accession>
<gene>
    <name evidence="9" type="ORF">NDK47_12425</name>
</gene>
<dbReference type="GO" id="GO:0016746">
    <property type="term" value="F:acyltransferase activity"/>
    <property type="evidence" value="ECO:0007669"/>
    <property type="project" value="UniProtKB-KW"/>
</dbReference>
<evidence type="ECO:0000256" key="2">
    <source>
        <dbReference type="ARBA" id="ARBA00007400"/>
    </source>
</evidence>
<protein>
    <submittedName>
        <fullName evidence="9">Acyltransferase</fullName>
    </submittedName>
</protein>
<dbReference type="Proteomes" id="UP001056500">
    <property type="component" value="Chromosome"/>
</dbReference>
<feature type="transmembrane region" description="Helical" evidence="7">
    <location>
        <begin position="198"/>
        <end position="222"/>
    </location>
</feature>
<organism evidence="9 10">
    <name type="scientific">Brevibacillus ruminantium</name>
    <dbReference type="NCBI Taxonomy" id="2950604"/>
    <lineage>
        <taxon>Bacteria</taxon>
        <taxon>Bacillati</taxon>
        <taxon>Bacillota</taxon>
        <taxon>Bacilli</taxon>
        <taxon>Bacillales</taxon>
        <taxon>Paenibacillaceae</taxon>
        <taxon>Brevibacillus</taxon>
    </lineage>
</organism>
<evidence type="ECO:0000256" key="3">
    <source>
        <dbReference type="ARBA" id="ARBA00022475"/>
    </source>
</evidence>
<feature type="domain" description="Acyltransferase 3" evidence="8">
    <location>
        <begin position="18"/>
        <end position="351"/>
    </location>
</feature>
<evidence type="ECO:0000256" key="4">
    <source>
        <dbReference type="ARBA" id="ARBA00022692"/>
    </source>
</evidence>
<feature type="transmembrane region" description="Helical" evidence="7">
    <location>
        <begin position="158"/>
        <end position="178"/>
    </location>
</feature>
<dbReference type="EMBL" id="CP098755">
    <property type="protein sequence ID" value="USG68029.1"/>
    <property type="molecule type" value="Genomic_DNA"/>
</dbReference>
<dbReference type="RefSeq" id="WP_251875288.1">
    <property type="nucleotide sequence ID" value="NZ_CP098755.1"/>
</dbReference>
<feature type="transmembrane region" description="Helical" evidence="7">
    <location>
        <begin position="127"/>
        <end position="146"/>
    </location>
</feature>
<keyword evidence="9" id="KW-0808">Transferase</keyword>
<feature type="transmembrane region" description="Helical" evidence="7">
    <location>
        <begin position="332"/>
        <end position="351"/>
    </location>
</feature>
<sequence>MNRDRKGKFQDLNALFVFGAATVLAIHILGFFIQTNREYPWNTDMEAVLLILLRFGRSLFIFATGMLLFYWYQKRHVDWGNFWRKRWWTIVLPYIIWTAIYTMFKLQTVNPVEWAGPFLHSLFTGSAFYHLYYIPLYLQLNVLFFFCKGWVEKHLRFWMVGLLFVIQNAVYLGYHYLFADPQWAIDWSGHPLLSLIQYGYITSQNYVYMYLFTFALGAYAGLNVDKWRLWTARLRIPAALVTIGIAFWIAYRFISDQVSYEESLNIFDPLYLLYTTSFLISFYPLSRYLGSLPVISGWLSQGAKYNMAIYMVHPLILFLLESYVIFRLDWSVPVLITAMFVITPPLSIFLYQHTQISSWKRGSGNKERRPVFMKTNGA</sequence>
<evidence type="ECO:0000313" key="10">
    <source>
        <dbReference type="Proteomes" id="UP001056500"/>
    </source>
</evidence>
<evidence type="ECO:0000259" key="8">
    <source>
        <dbReference type="Pfam" id="PF01757"/>
    </source>
</evidence>
<feature type="transmembrane region" description="Helical" evidence="7">
    <location>
        <begin position="234"/>
        <end position="254"/>
    </location>
</feature>
<evidence type="ECO:0000313" key="9">
    <source>
        <dbReference type="EMBL" id="USG68029.1"/>
    </source>
</evidence>
<name>A0ABY4WRH2_9BACL</name>
<evidence type="ECO:0000256" key="6">
    <source>
        <dbReference type="ARBA" id="ARBA00023136"/>
    </source>
</evidence>
<keyword evidence="9" id="KW-0012">Acyltransferase</keyword>
<evidence type="ECO:0000256" key="1">
    <source>
        <dbReference type="ARBA" id="ARBA00004651"/>
    </source>
</evidence>
<comment type="similarity">
    <text evidence="2">Belongs to the acyltransferase 3 family.</text>
</comment>
<comment type="subcellular location">
    <subcellularLocation>
        <location evidence="1">Cell membrane</location>
        <topology evidence="1">Multi-pass membrane protein</topology>
    </subcellularLocation>
</comment>
<dbReference type="Pfam" id="PF01757">
    <property type="entry name" value="Acyl_transf_3"/>
    <property type="match status" value="1"/>
</dbReference>
<keyword evidence="3" id="KW-1003">Cell membrane</keyword>
<dbReference type="PANTHER" id="PTHR40074:SF2">
    <property type="entry name" value="O-ACETYLTRANSFERASE WECH"/>
    <property type="match status" value="1"/>
</dbReference>